<dbReference type="EMBL" id="JAHGAV010000126">
    <property type="protein sequence ID" value="KAG6931146.1"/>
    <property type="molecule type" value="Genomic_DNA"/>
</dbReference>
<dbReference type="AlphaFoldDB" id="A0A8T1SPR8"/>
<feature type="region of interest" description="Disordered" evidence="1">
    <location>
        <begin position="1"/>
        <end position="44"/>
    </location>
</feature>
<name>A0A8T1SPR8_CHESE</name>
<feature type="non-terminal residue" evidence="2">
    <location>
        <position position="1"/>
    </location>
</feature>
<comment type="caution">
    <text evidence="2">The sequence shown here is derived from an EMBL/GenBank/DDBJ whole genome shotgun (WGS) entry which is preliminary data.</text>
</comment>
<feature type="non-terminal residue" evidence="2">
    <location>
        <position position="66"/>
    </location>
</feature>
<evidence type="ECO:0000313" key="2">
    <source>
        <dbReference type="EMBL" id="KAG6931146.1"/>
    </source>
</evidence>
<gene>
    <name evidence="2" type="primary">THY1</name>
    <name evidence="2" type="ORF">G0U57_002199</name>
</gene>
<accession>A0A8T1SPR8</accession>
<sequence length="66" mass="6786">SAAQGKHQPQQQQPPGGDGAQRLGRPPSPFSTADGPGTEGGKMNPTISIAVILTVLQAAHCQKIKE</sequence>
<proteinExistence type="predicted"/>
<dbReference type="Proteomes" id="UP000765507">
    <property type="component" value="Unassembled WGS sequence"/>
</dbReference>
<feature type="compositionally biased region" description="Low complexity" evidence="1">
    <location>
        <begin position="1"/>
        <end position="15"/>
    </location>
</feature>
<evidence type="ECO:0000256" key="1">
    <source>
        <dbReference type="SAM" id="MobiDB-lite"/>
    </source>
</evidence>
<reference evidence="2 3" key="1">
    <citation type="journal article" date="2020" name="G3 (Bethesda)">
        <title>Draft Genome of the Common Snapping Turtle, Chelydra serpentina, a Model for Phenotypic Plasticity in Reptiles.</title>
        <authorList>
            <person name="Das D."/>
            <person name="Singh S.K."/>
            <person name="Bierstedt J."/>
            <person name="Erickson A."/>
            <person name="Galli G.L.J."/>
            <person name="Crossley D.A. 2nd"/>
            <person name="Rhen T."/>
        </authorList>
    </citation>
    <scope>NUCLEOTIDE SEQUENCE [LARGE SCALE GENOMIC DNA]</scope>
    <source>
        <strain evidence="2">KW</strain>
    </source>
</reference>
<evidence type="ECO:0000313" key="3">
    <source>
        <dbReference type="Proteomes" id="UP000765507"/>
    </source>
</evidence>
<protein>
    <submittedName>
        <fullName evidence="2">Thy-1 cell surface antigen</fullName>
    </submittedName>
</protein>
<keyword evidence="3" id="KW-1185">Reference proteome</keyword>
<dbReference type="OrthoDB" id="8396829at2759"/>
<organism evidence="2 3">
    <name type="scientific">Chelydra serpentina</name>
    <name type="common">Snapping turtle</name>
    <name type="synonym">Testudo serpentina</name>
    <dbReference type="NCBI Taxonomy" id="8475"/>
    <lineage>
        <taxon>Eukaryota</taxon>
        <taxon>Metazoa</taxon>
        <taxon>Chordata</taxon>
        <taxon>Craniata</taxon>
        <taxon>Vertebrata</taxon>
        <taxon>Euteleostomi</taxon>
        <taxon>Archelosauria</taxon>
        <taxon>Testudinata</taxon>
        <taxon>Testudines</taxon>
        <taxon>Cryptodira</taxon>
        <taxon>Durocryptodira</taxon>
        <taxon>Americhelydia</taxon>
        <taxon>Chelydroidea</taxon>
        <taxon>Chelydridae</taxon>
        <taxon>Chelydra</taxon>
    </lineage>
</organism>